<keyword evidence="2" id="KW-0804">Transcription</keyword>
<dbReference type="EMBL" id="JARLKZ010000005">
    <property type="protein sequence ID" value="MEC0240074.1"/>
    <property type="molecule type" value="Genomic_DNA"/>
</dbReference>
<keyword evidence="1" id="KW-0805">Transcription regulation</keyword>
<dbReference type="PROSITE" id="PS51000">
    <property type="entry name" value="HTH_DEOR_2"/>
    <property type="match status" value="1"/>
</dbReference>
<evidence type="ECO:0000313" key="4">
    <source>
        <dbReference type="EMBL" id="MEC0240074.1"/>
    </source>
</evidence>
<dbReference type="PROSITE" id="PS52050">
    <property type="entry name" value="WYL"/>
    <property type="match status" value="1"/>
</dbReference>
<dbReference type="PANTHER" id="PTHR34580">
    <property type="match status" value="1"/>
</dbReference>
<dbReference type="PANTHER" id="PTHR34580:SF1">
    <property type="entry name" value="PROTEIN PAFC"/>
    <property type="match status" value="1"/>
</dbReference>
<evidence type="ECO:0000256" key="2">
    <source>
        <dbReference type="ARBA" id="ARBA00023163"/>
    </source>
</evidence>
<evidence type="ECO:0000259" key="3">
    <source>
        <dbReference type="PROSITE" id="PS51000"/>
    </source>
</evidence>
<dbReference type="InterPro" id="IPR026881">
    <property type="entry name" value="WYL_dom"/>
</dbReference>
<dbReference type="InterPro" id="IPR036390">
    <property type="entry name" value="WH_DNA-bd_sf"/>
</dbReference>
<gene>
    <name evidence="4" type="ORF">P4H66_09460</name>
</gene>
<dbReference type="Gene3D" id="1.10.10.10">
    <property type="entry name" value="Winged helix-like DNA-binding domain superfamily/Winged helix DNA-binding domain"/>
    <property type="match status" value="1"/>
</dbReference>
<dbReference type="SMART" id="SM00420">
    <property type="entry name" value="HTH_DEOR"/>
    <property type="match status" value="1"/>
</dbReference>
<name>A0ABU6GL07_9BACL</name>
<comment type="caution">
    <text evidence="4">The sequence shown here is derived from an EMBL/GenBank/DDBJ whole genome shotgun (WGS) entry which is preliminary data.</text>
</comment>
<sequence>MEKIERLISIVMILLQKNVVSTTEFSQLFNVSKRTILRDMETLSLTNIPIYAINGVYGGYGIMDEYKLDKRLLSSKDLENILTALGGLGQILFSDEVELTLKKIESMIESASWKGSIHLSFYDWEGRSEIVQILKTCQEAIVQGRLLTFDYIDQCGLKTNRMVEPYQLHFSEMSWYLKGFCLNRMGYRTFKLSRTDNLNIDNKTFVPRDFLIEHKAEQHYQPELITIKALISHSIKDHFIERYGQKRIVAYNSEFLIATIDVPQNQIGFQFLAGFGADLVIIEPKTYVEDYREFLNAMIKKYD</sequence>
<protein>
    <submittedName>
        <fullName evidence="4">YafY family protein</fullName>
    </submittedName>
</protein>
<evidence type="ECO:0000256" key="1">
    <source>
        <dbReference type="ARBA" id="ARBA00023015"/>
    </source>
</evidence>
<keyword evidence="5" id="KW-1185">Reference proteome</keyword>
<dbReference type="InterPro" id="IPR028349">
    <property type="entry name" value="PafC-like"/>
</dbReference>
<dbReference type="PIRSF" id="PIRSF016838">
    <property type="entry name" value="PafC"/>
    <property type="match status" value="1"/>
</dbReference>
<dbReference type="SUPFAM" id="SSF46785">
    <property type="entry name" value="Winged helix' DNA-binding domain"/>
    <property type="match status" value="1"/>
</dbReference>
<reference evidence="4 5" key="1">
    <citation type="submission" date="2023-03" db="EMBL/GenBank/DDBJ databases">
        <title>Bacillus Genome Sequencing.</title>
        <authorList>
            <person name="Dunlap C."/>
        </authorList>
    </citation>
    <scope>NUCLEOTIDE SEQUENCE [LARGE SCALE GENOMIC DNA]</scope>
    <source>
        <strain evidence="4 5">BD-525</strain>
    </source>
</reference>
<dbReference type="Pfam" id="PF13280">
    <property type="entry name" value="WYL"/>
    <property type="match status" value="1"/>
</dbReference>
<dbReference type="InterPro" id="IPR013196">
    <property type="entry name" value="HTH_11"/>
</dbReference>
<organism evidence="4 5">
    <name type="scientific">Paenibacillus dokdonensis</name>
    <dbReference type="NCBI Taxonomy" id="2567944"/>
    <lineage>
        <taxon>Bacteria</taxon>
        <taxon>Bacillati</taxon>
        <taxon>Bacillota</taxon>
        <taxon>Bacilli</taxon>
        <taxon>Bacillales</taxon>
        <taxon>Paenibacillaceae</taxon>
        <taxon>Paenibacillus</taxon>
    </lineage>
</organism>
<dbReference type="Pfam" id="PF08279">
    <property type="entry name" value="HTH_11"/>
    <property type="match status" value="1"/>
</dbReference>
<proteinExistence type="predicted"/>
<dbReference type="Proteomes" id="UP001344632">
    <property type="component" value="Unassembled WGS sequence"/>
</dbReference>
<evidence type="ECO:0000313" key="5">
    <source>
        <dbReference type="Proteomes" id="UP001344632"/>
    </source>
</evidence>
<dbReference type="InterPro" id="IPR001034">
    <property type="entry name" value="DeoR_HTH"/>
</dbReference>
<feature type="domain" description="HTH deoR-type" evidence="3">
    <location>
        <begin position="3"/>
        <end position="62"/>
    </location>
</feature>
<dbReference type="InterPro" id="IPR036388">
    <property type="entry name" value="WH-like_DNA-bd_sf"/>
</dbReference>
<dbReference type="InterPro" id="IPR051534">
    <property type="entry name" value="CBASS_pafABC_assoc_protein"/>
</dbReference>
<dbReference type="RefSeq" id="WP_326087438.1">
    <property type="nucleotide sequence ID" value="NZ_JARLKZ010000005.1"/>
</dbReference>
<accession>A0ABU6GL07</accession>